<dbReference type="SMART" id="SM00355">
    <property type="entry name" value="ZnF_C2H2"/>
    <property type="match status" value="6"/>
</dbReference>
<feature type="binding site" evidence="6">
    <location>
        <position position="49"/>
    </location>
    <ligand>
        <name>Zn(2+)</name>
        <dbReference type="ChEBI" id="CHEBI:29105"/>
    </ligand>
</feature>
<dbReference type="EMBL" id="OU963919">
    <property type="protein sequence ID" value="CAH2987696.1"/>
    <property type="molecule type" value="Genomic_DNA"/>
</dbReference>
<feature type="region of interest" description="Disordered" evidence="7">
    <location>
        <begin position="149"/>
        <end position="187"/>
    </location>
</feature>
<evidence type="ECO:0000259" key="9">
    <source>
        <dbReference type="PROSITE" id="PS51915"/>
    </source>
</evidence>
<dbReference type="PANTHER" id="PTHR24379">
    <property type="entry name" value="KRAB AND ZINC FINGER DOMAIN-CONTAINING"/>
    <property type="match status" value="1"/>
</dbReference>
<keyword evidence="3 5" id="KW-0863">Zinc-finger</keyword>
<dbReference type="Pfam" id="PF07776">
    <property type="entry name" value="zf-AD"/>
    <property type="match status" value="1"/>
</dbReference>
<feature type="compositionally biased region" description="Basic and acidic residues" evidence="7">
    <location>
        <begin position="175"/>
        <end position="187"/>
    </location>
</feature>
<evidence type="ECO:0000256" key="6">
    <source>
        <dbReference type="PROSITE-ProRule" id="PRU01263"/>
    </source>
</evidence>
<reference evidence="10" key="1">
    <citation type="submission" date="2021-12" db="EMBL/GenBank/DDBJ databases">
        <authorList>
            <person name="King R."/>
        </authorList>
    </citation>
    <scope>NUCLEOTIDE SEQUENCE</scope>
</reference>
<evidence type="ECO:0000256" key="1">
    <source>
        <dbReference type="ARBA" id="ARBA00022723"/>
    </source>
</evidence>
<protein>
    <submittedName>
        <fullName evidence="10">Uncharacterized protein</fullName>
    </submittedName>
</protein>
<dbReference type="Proteomes" id="UP001153292">
    <property type="component" value="Chromosome 26"/>
</dbReference>
<dbReference type="InterPro" id="IPR036236">
    <property type="entry name" value="Znf_C2H2_sf"/>
</dbReference>
<evidence type="ECO:0000256" key="4">
    <source>
        <dbReference type="ARBA" id="ARBA00022833"/>
    </source>
</evidence>
<dbReference type="Gene3D" id="3.40.1800.20">
    <property type="match status" value="1"/>
</dbReference>
<evidence type="ECO:0000256" key="7">
    <source>
        <dbReference type="SAM" id="MobiDB-lite"/>
    </source>
</evidence>
<feature type="domain" description="C2H2-type" evidence="8">
    <location>
        <begin position="222"/>
        <end position="250"/>
    </location>
</feature>
<keyword evidence="2" id="KW-0677">Repeat</keyword>
<dbReference type="PROSITE" id="PS51915">
    <property type="entry name" value="ZAD"/>
    <property type="match status" value="1"/>
</dbReference>
<dbReference type="PANTHER" id="PTHR24379:SF121">
    <property type="entry name" value="C2H2-TYPE DOMAIN-CONTAINING PROTEIN"/>
    <property type="match status" value="1"/>
</dbReference>
<sequence length="373" mass="43430">METWDCCRTCLSNESLCPIYGGHENFIDVVYLAIGINIEPNDNLPQLMCSTCINFIKEICNFKKNAESAQVKLLERLERKEFKVIKPEFLIVKTENELPTLDSFTELNNDCDDDDDDVPLRNLQHKSNFEIDKEKIELEITPKEETYNIEYKPKSTNKKKNASEKRPAKRKARNKKENSEEQKSSKEKKGVKEEIECEYCHKILTSKLSMRNHYKIHTGFDFVCEHCGKKFITRRLLLMHCRAKHGYEKTDKCSYCDYKASNAEQVKIHERLHTGEKPYVCSECGAGFHRKSSYLQHIAIHLPEKTVQCDSCPARFKSVTLMRIHRSRHRPPARRFGCRLCGRSFARRRNVARHLTAVHATAPDPTHIHTVKI</sequence>
<keyword evidence="11" id="KW-1185">Reference proteome</keyword>
<keyword evidence="4 6" id="KW-0862">Zinc</keyword>
<feature type="domain" description="ZAD" evidence="9">
    <location>
        <begin position="5"/>
        <end position="76"/>
    </location>
</feature>
<gene>
    <name evidence="10" type="ORF">CHILSU_LOCUS7265</name>
</gene>
<evidence type="ECO:0000256" key="5">
    <source>
        <dbReference type="PROSITE-ProRule" id="PRU00042"/>
    </source>
</evidence>
<feature type="binding site" evidence="6">
    <location>
        <position position="7"/>
    </location>
    <ligand>
        <name>Zn(2+)</name>
        <dbReference type="ChEBI" id="CHEBI:29105"/>
    </ligand>
</feature>
<feature type="domain" description="C2H2-type" evidence="8">
    <location>
        <begin position="336"/>
        <end position="364"/>
    </location>
</feature>
<keyword evidence="1 6" id="KW-0479">Metal-binding</keyword>
<evidence type="ECO:0000259" key="8">
    <source>
        <dbReference type="PROSITE" id="PS50157"/>
    </source>
</evidence>
<evidence type="ECO:0000313" key="10">
    <source>
        <dbReference type="EMBL" id="CAH2987696.1"/>
    </source>
</evidence>
<evidence type="ECO:0000313" key="11">
    <source>
        <dbReference type="Proteomes" id="UP001153292"/>
    </source>
</evidence>
<evidence type="ECO:0000256" key="2">
    <source>
        <dbReference type="ARBA" id="ARBA00022737"/>
    </source>
</evidence>
<dbReference type="SUPFAM" id="SSF57667">
    <property type="entry name" value="beta-beta-alpha zinc fingers"/>
    <property type="match status" value="3"/>
</dbReference>
<feature type="domain" description="C2H2-type" evidence="8">
    <location>
        <begin position="195"/>
        <end position="219"/>
    </location>
</feature>
<dbReference type="SMART" id="SM00868">
    <property type="entry name" value="zf-AD"/>
    <property type="match status" value="1"/>
</dbReference>
<feature type="binding site" evidence="6">
    <location>
        <position position="10"/>
    </location>
    <ligand>
        <name>Zn(2+)</name>
        <dbReference type="ChEBI" id="CHEBI:29105"/>
    </ligand>
</feature>
<dbReference type="InterPro" id="IPR013087">
    <property type="entry name" value="Znf_C2H2_type"/>
</dbReference>
<feature type="domain" description="C2H2-type" evidence="8">
    <location>
        <begin position="251"/>
        <end position="278"/>
    </location>
</feature>
<feature type="binding site" evidence="6">
    <location>
        <position position="52"/>
    </location>
    <ligand>
        <name>Zn(2+)</name>
        <dbReference type="ChEBI" id="CHEBI:29105"/>
    </ligand>
</feature>
<dbReference type="Gene3D" id="3.30.160.60">
    <property type="entry name" value="Classic Zinc Finger"/>
    <property type="match status" value="4"/>
</dbReference>
<dbReference type="SUPFAM" id="SSF57716">
    <property type="entry name" value="Glucocorticoid receptor-like (DNA-binding domain)"/>
    <property type="match status" value="1"/>
</dbReference>
<organism evidence="10 11">
    <name type="scientific">Chilo suppressalis</name>
    <name type="common">Asiatic rice borer moth</name>
    <dbReference type="NCBI Taxonomy" id="168631"/>
    <lineage>
        <taxon>Eukaryota</taxon>
        <taxon>Metazoa</taxon>
        <taxon>Ecdysozoa</taxon>
        <taxon>Arthropoda</taxon>
        <taxon>Hexapoda</taxon>
        <taxon>Insecta</taxon>
        <taxon>Pterygota</taxon>
        <taxon>Neoptera</taxon>
        <taxon>Endopterygota</taxon>
        <taxon>Lepidoptera</taxon>
        <taxon>Glossata</taxon>
        <taxon>Ditrysia</taxon>
        <taxon>Pyraloidea</taxon>
        <taxon>Crambidae</taxon>
        <taxon>Crambinae</taxon>
        <taxon>Chilo</taxon>
    </lineage>
</organism>
<accession>A0ABN8L9R8</accession>
<proteinExistence type="predicted"/>
<dbReference type="PROSITE" id="PS00028">
    <property type="entry name" value="ZINC_FINGER_C2H2_1"/>
    <property type="match status" value="4"/>
</dbReference>
<dbReference type="Pfam" id="PF00096">
    <property type="entry name" value="zf-C2H2"/>
    <property type="match status" value="1"/>
</dbReference>
<feature type="domain" description="C2H2-type" evidence="8">
    <location>
        <begin position="279"/>
        <end position="306"/>
    </location>
</feature>
<dbReference type="PROSITE" id="PS50157">
    <property type="entry name" value="ZINC_FINGER_C2H2_2"/>
    <property type="match status" value="5"/>
</dbReference>
<dbReference type="InterPro" id="IPR012934">
    <property type="entry name" value="Znf_AD"/>
</dbReference>
<name>A0ABN8L9R8_CHISP</name>
<evidence type="ECO:0000256" key="3">
    <source>
        <dbReference type="ARBA" id="ARBA00022771"/>
    </source>
</evidence>